<evidence type="ECO:0000313" key="2">
    <source>
        <dbReference type="EMBL" id="MEH2558095.1"/>
    </source>
</evidence>
<dbReference type="InterPro" id="IPR017850">
    <property type="entry name" value="Alkaline_phosphatase_core_sf"/>
</dbReference>
<evidence type="ECO:0000256" key="1">
    <source>
        <dbReference type="SAM" id="SignalP"/>
    </source>
</evidence>
<dbReference type="InterPro" id="IPR002591">
    <property type="entry name" value="Phosphodiest/P_Trfase"/>
</dbReference>
<evidence type="ECO:0000313" key="3">
    <source>
        <dbReference type="Proteomes" id="UP001364224"/>
    </source>
</evidence>
<reference evidence="2 3" key="1">
    <citation type="submission" date="2024-02" db="EMBL/GenBank/DDBJ databases">
        <title>Adaptive strategies in a cosmopolitan and abundant soil bacterium.</title>
        <authorList>
            <person name="Carini P."/>
        </authorList>
    </citation>
    <scope>NUCLEOTIDE SEQUENCE [LARGE SCALE GENOMIC DNA]</scope>
    <source>
        <strain evidence="2 3">AZCC 1608</strain>
    </source>
</reference>
<dbReference type="PANTHER" id="PTHR10151:SF120">
    <property type="entry name" value="BIS(5'-ADENOSYL)-TRIPHOSPHATASE"/>
    <property type="match status" value="1"/>
</dbReference>
<dbReference type="PANTHER" id="PTHR10151">
    <property type="entry name" value="ECTONUCLEOTIDE PYROPHOSPHATASE/PHOSPHODIESTERASE"/>
    <property type="match status" value="1"/>
</dbReference>
<dbReference type="Pfam" id="PF01663">
    <property type="entry name" value="Phosphodiest"/>
    <property type="match status" value="1"/>
</dbReference>
<proteinExistence type="predicted"/>
<dbReference type="Gene3D" id="3.40.720.10">
    <property type="entry name" value="Alkaline Phosphatase, subunit A"/>
    <property type="match status" value="2"/>
</dbReference>
<sequence>MAKLVVCALLAVLASTLQSNAQQNVILFVADGLRAAAVTPERAPAFARVRDTGVNFSNSHSLYPTITTSNASVIATGHLIGDTGDFGNTFYMGFPVASAARTVTPFIQDNAVLGELNQHHGGNFIAEHSIMAAAREKGYFTAALGKVGPVGIHDLTQLDGKTTIFFDDDTGKKNGIVLRPDVVEMLKKVGLALETPGRAQRENPGKSTNIVQQKYYRDIVTKVLLPYFKESKKPFMLLYWSSDPDGTQHSQRDSINELAPGINGPTSLAAIKVADDDLAAIVAALGDLGLETDTNIFVTADHGFSTVSKQSKTSPAAKLKYDKVPEGQLPPGFLAIDLAHALGLPLHEPSAEGPGVDYKAGKYPRRASASIGNDPAKPAIVVGANGGNDLIYLPQDNAKILARQVVQALLAQDYTSGIFVRDDLGPVPGALPMSRVGLKGGARTPTPAIVVNFRSETTGCDQPLFCSATVSDTTLLQGQGHHGSFSRADTGNFMAAIGPAFKTGFNDTAPVSNADIAPTLEKILGVTLPPVGKLRGRALTEALTGGKPVRPWRLDLVSKRGDNGLRTIVNMQFVGRTRYFDAAGFPGRTVGLKVPASAR</sequence>
<name>A0ABU8BHX6_9BRAD</name>
<dbReference type="EMBL" id="JAZHRV010000001">
    <property type="protein sequence ID" value="MEH2558095.1"/>
    <property type="molecule type" value="Genomic_DNA"/>
</dbReference>
<protein>
    <submittedName>
        <fullName evidence="2">Arylsulfatase A-like enzyme</fullName>
    </submittedName>
</protein>
<dbReference type="Proteomes" id="UP001364224">
    <property type="component" value="Unassembled WGS sequence"/>
</dbReference>
<feature type="signal peptide" evidence="1">
    <location>
        <begin position="1"/>
        <end position="21"/>
    </location>
</feature>
<keyword evidence="1" id="KW-0732">Signal</keyword>
<accession>A0ABU8BHX6</accession>
<organism evidence="2 3">
    <name type="scientific">Bradyrhizobium algeriense</name>
    <dbReference type="NCBI Taxonomy" id="634784"/>
    <lineage>
        <taxon>Bacteria</taxon>
        <taxon>Pseudomonadati</taxon>
        <taxon>Pseudomonadota</taxon>
        <taxon>Alphaproteobacteria</taxon>
        <taxon>Hyphomicrobiales</taxon>
        <taxon>Nitrobacteraceae</taxon>
        <taxon>Bradyrhizobium</taxon>
    </lineage>
</organism>
<gene>
    <name evidence="2" type="ORF">V1286_005624</name>
</gene>
<keyword evidence="3" id="KW-1185">Reference proteome</keyword>
<comment type="caution">
    <text evidence="2">The sequence shown here is derived from an EMBL/GenBank/DDBJ whole genome shotgun (WGS) entry which is preliminary data.</text>
</comment>
<feature type="chain" id="PRO_5046198182" evidence="1">
    <location>
        <begin position="22"/>
        <end position="599"/>
    </location>
</feature>
<dbReference type="SUPFAM" id="SSF53649">
    <property type="entry name" value="Alkaline phosphatase-like"/>
    <property type="match status" value="1"/>
</dbReference>